<proteinExistence type="predicted"/>
<evidence type="ECO:0000313" key="2">
    <source>
        <dbReference type="Proteomes" id="UP000193675"/>
    </source>
</evidence>
<dbReference type="RefSeq" id="WP_084858566.1">
    <property type="nucleotide sequence ID" value="NZ_NBWC01000034.1"/>
</dbReference>
<protein>
    <submittedName>
        <fullName evidence="1">Uncharacterized protein</fullName>
    </submittedName>
</protein>
<comment type="caution">
    <text evidence="1">The sequence shown here is derived from an EMBL/GenBank/DDBJ whole genome shotgun (WGS) entry which is preliminary data.</text>
</comment>
<gene>
    <name evidence="1" type="ORF">B7H17_21315</name>
</gene>
<evidence type="ECO:0000313" key="1">
    <source>
        <dbReference type="EMBL" id="ORL61126.1"/>
    </source>
</evidence>
<dbReference type="Proteomes" id="UP000193675">
    <property type="component" value="Unassembled WGS sequence"/>
</dbReference>
<sequence>MTVQPTATSALPEIAYFQIFRVYHSAAQPNATHYLFGNSRQRIALTIEVLARDAQGRKVDLSPRHLAALRLVEVDQYGSPTGPAIAHEADPETLTGWSTYAGPSEYVYDERLVKKLGKGVVQDDRRAPEATGHDALAIETDRAQIWVATSKSDTKRFAAKLGNFVSSEQDIQAQWIRLAAVKVDTAKVDFEHQEERAYSGLYENARGYNNYIQARTSDGEKIKLKYISMPGIWWDRGEKYLTEYSFCVSAHAGQTQMNSEGLPPYLNPPDNVGIKFHPLEMMKPREVVKPREDEVVIIMFLDPTHWQFRLRDFTQAEDKEVHDGDITDVHGNVYPLRFRYSITKVDLIITKR</sequence>
<reference evidence="1 2" key="1">
    <citation type="submission" date="2017-04" db="EMBL/GenBank/DDBJ databases">
        <title>Presence of VIM-2 positive Pseudomonas species in chickens and their surrounding environment.</title>
        <authorList>
            <person name="Zhang R."/>
        </authorList>
    </citation>
    <scope>NUCLEOTIDE SEQUENCE [LARGE SCALE GENOMIC DNA]</scope>
    <source>
        <strain evidence="1 2">DZ-C18</strain>
    </source>
</reference>
<dbReference type="EMBL" id="NBWC01000034">
    <property type="protein sequence ID" value="ORL61126.1"/>
    <property type="molecule type" value="Genomic_DNA"/>
</dbReference>
<dbReference type="AlphaFoldDB" id="A0A1X0ZQL6"/>
<name>A0A1X0ZQL6_PSEPU</name>
<accession>A0A1X0ZQL6</accession>
<organism evidence="1 2">
    <name type="scientific">Pseudomonas putida</name>
    <name type="common">Arthrobacter siderocapsulatus</name>
    <dbReference type="NCBI Taxonomy" id="303"/>
    <lineage>
        <taxon>Bacteria</taxon>
        <taxon>Pseudomonadati</taxon>
        <taxon>Pseudomonadota</taxon>
        <taxon>Gammaproteobacteria</taxon>
        <taxon>Pseudomonadales</taxon>
        <taxon>Pseudomonadaceae</taxon>
        <taxon>Pseudomonas</taxon>
    </lineage>
</organism>